<keyword evidence="2" id="KW-1185">Reference proteome</keyword>
<sequence length="129" mass="13528">MSEVDAQFKGAALGLAVDLESLLSPHTLTPVPTLTGMAVALGTAVGQARLCSLRKVPVSSRERLQVRQKCSQISPKAVEGQAPPKHLQHQLGALTAPLADVSKVAGSLNSHFLVSYSQGLLGYSPCQRS</sequence>
<proteinExistence type="predicted"/>
<reference evidence="1" key="2">
    <citation type="submission" date="2025-09" db="UniProtKB">
        <authorList>
            <consortium name="Ensembl"/>
        </authorList>
    </citation>
    <scope>IDENTIFICATION</scope>
</reference>
<evidence type="ECO:0000313" key="2">
    <source>
        <dbReference type="Proteomes" id="UP000694408"/>
    </source>
</evidence>
<reference evidence="1" key="1">
    <citation type="submission" date="2025-08" db="UniProtKB">
        <authorList>
            <consortium name="Ensembl"/>
        </authorList>
    </citation>
    <scope>IDENTIFICATION</scope>
</reference>
<dbReference type="AlphaFoldDB" id="A0A8C5INC5"/>
<organism evidence="1 2">
    <name type="scientific">Junco hyemalis</name>
    <name type="common">Dark-eyed junco</name>
    <dbReference type="NCBI Taxonomy" id="40217"/>
    <lineage>
        <taxon>Eukaryota</taxon>
        <taxon>Metazoa</taxon>
        <taxon>Chordata</taxon>
        <taxon>Craniata</taxon>
        <taxon>Vertebrata</taxon>
        <taxon>Euteleostomi</taxon>
        <taxon>Archelosauria</taxon>
        <taxon>Archosauria</taxon>
        <taxon>Dinosauria</taxon>
        <taxon>Saurischia</taxon>
        <taxon>Theropoda</taxon>
        <taxon>Coelurosauria</taxon>
        <taxon>Aves</taxon>
        <taxon>Neognathae</taxon>
        <taxon>Neoaves</taxon>
        <taxon>Telluraves</taxon>
        <taxon>Australaves</taxon>
        <taxon>Passeriformes</taxon>
        <taxon>Passerellidae</taxon>
        <taxon>Junco</taxon>
    </lineage>
</organism>
<accession>A0A8C5INC5</accession>
<dbReference type="Ensembl" id="ENSJHYT00000008406.1">
    <property type="protein sequence ID" value="ENSJHYP00000006885.1"/>
    <property type="gene ID" value="ENSJHYG00000005540.1"/>
</dbReference>
<evidence type="ECO:0000313" key="1">
    <source>
        <dbReference type="Ensembl" id="ENSJHYP00000006885.1"/>
    </source>
</evidence>
<dbReference type="Proteomes" id="UP000694408">
    <property type="component" value="Unplaced"/>
</dbReference>
<name>A0A8C5INC5_JUNHY</name>
<protein>
    <submittedName>
        <fullName evidence="1">Uncharacterized protein</fullName>
    </submittedName>
</protein>